<accession>A0A8C8SWQ8</accession>
<dbReference type="GO" id="GO:0005634">
    <property type="term" value="C:nucleus"/>
    <property type="evidence" value="ECO:0007669"/>
    <property type="project" value="UniProtKB-SubCell"/>
</dbReference>
<organism evidence="8 9">
    <name type="scientific">Pelusios castaneus</name>
    <name type="common">West African mud turtle</name>
    <dbReference type="NCBI Taxonomy" id="367368"/>
    <lineage>
        <taxon>Eukaryota</taxon>
        <taxon>Metazoa</taxon>
        <taxon>Chordata</taxon>
        <taxon>Craniata</taxon>
        <taxon>Vertebrata</taxon>
        <taxon>Euteleostomi</taxon>
        <taxon>Archelosauria</taxon>
        <taxon>Testudinata</taxon>
        <taxon>Testudines</taxon>
        <taxon>Pleurodira</taxon>
        <taxon>Pelomedusidae</taxon>
        <taxon>Pelusios</taxon>
    </lineage>
</organism>
<evidence type="ECO:0000256" key="2">
    <source>
        <dbReference type="ARBA" id="ARBA00004496"/>
    </source>
</evidence>
<name>A0A8C8SWQ8_9SAUR</name>
<dbReference type="AlphaFoldDB" id="A0A8C8SWQ8"/>
<keyword evidence="5" id="KW-0833">Ubl conjugation pathway</keyword>
<feature type="region of interest" description="Disordered" evidence="7">
    <location>
        <begin position="99"/>
        <end position="126"/>
    </location>
</feature>
<evidence type="ECO:0000256" key="3">
    <source>
        <dbReference type="ARBA" id="ARBA00006106"/>
    </source>
</evidence>
<reference evidence="8" key="1">
    <citation type="submission" date="2025-08" db="UniProtKB">
        <authorList>
            <consortium name="Ensembl"/>
        </authorList>
    </citation>
    <scope>IDENTIFICATION</scope>
</reference>
<protein>
    <submittedName>
        <fullName evidence="8">CUE domain containing 2</fullName>
    </submittedName>
</protein>
<keyword evidence="6" id="KW-0539">Nucleus</keyword>
<evidence type="ECO:0000256" key="1">
    <source>
        <dbReference type="ARBA" id="ARBA00004123"/>
    </source>
</evidence>
<evidence type="ECO:0000256" key="4">
    <source>
        <dbReference type="ARBA" id="ARBA00022490"/>
    </source>
</evidence>
<proteinExistence type="inferred from homology"/>
<dbReference type="PANTHER" id="PTHR12493:SF0">
    <property type="entry name" value="CUE DOMAIN-CONTAINING PROTEIN 2"/>
    <property type="match status" value="1"/>
</dbReference>
<reference evidence="8" key="2">
    <citation type="submission" date="2025-09" db="UniProtKB">
        <authorList>
            <consortium name="Ensembl"/>
        </authorList>
    </citation>
    <scope>IDENTIFICATION</scope>
</reference>
<comment type="similarity">
    <text evidence="3">Belongs to the CUEDC2 family.</text>
</comment>
<dbReference type="Ensembl" id="ENSPCET00000026599.1">
    <property type="protein sequence ID" value="ENSPCEP00000025741.1"/>
    <property type="gene ID" value="ENSPCEG00000019352.1"/>
</dbReference>
<evidence type="ECO:0000313" key="8">
    <source>
        <dbReference type="Ensembl" id="ENSPCEP00000025741.1"/>
    </source>
</evidence>
<sequence length="290" mass="32283">MHYVANLSSNIVAIVNVTFVSNHSPACVLLVSSGMDEVVLSYIAGVLEELGSPELCKESFDMDTFVEMMEAYVPGFMEINRGVGTICDMMFALSERLSDARSKGKQPTPSSGRRSAPTPGSRFSSSEAEEEHLAYWKLIVLLSCIQPLAAFQTLPMSVLPDQGAGGDLKEGAELLLEMFPACTLSQAQKALAMTLGNLEEAVQVMVEEKVGATFTNPRLRFRYMMVDSEEDQKTHRPVPPKEAPKKLIRYIDNQVVSTKGERYKDIKKPESKEMKRTYISLKPARKYKFH</sequence>
<keyword evidence="9" id="KW-1185">Reference proteome</keyword>
<evidence type="ECO:0000256" key="5">
    <source>
        <dbReference type="ARBA" id="ARBA00022786"/>
    </source>
</evidence>
<dbReference type="CDD" id="cd14367">
    <property type="entry name" value="CUE_CUED2"/>
    <property type="match status" value="1"/>
</dbReference>
<evidence type="ECO:0000256" key="6">
    <source>
        <dbReference type="ARBA" id="ARBA00023242"/>
    </source>
</evidence>
<dbReference type="InterPro" id="IPR039805">
    <property type="entry name" value="CUE_CUED2"/>
</dbReference>
<evidence type="ECO:0000256" key="7">
    <source>
        <dbReference type="SAM" id="MobiDB-lite"/>
    </source>
</evidence>
<dbReference type="PANTHER" id="PTHR12493">
    <property type="entry name" value="CUE DOMAIN CONTAINING 2"/>
    <property type="match status" value="1"/>
</dbReference>
<keyword evidence="4" id="KW-0963">Cytoplasm</keyword>
<comment type="subcellular location">
    <subcellularLocation>
        <location evidence="2">Cytoplasm</location>
    </subcellularLocation>
    <subcellularLocation>
        <location evidence="1">Nucleus</location>
    </subcellularLocation>
</comment>
<dbReference type="GO" id="GO:0005737">
    <property type="term" value="C:cytoplasm"/>
    <property type="evidence" value="ECO:0007669"/>
    <property type="project" value="UniProtKB-SubCell"/>
</dbReference>
<evidence type="ECO:0000313" key="9">
    <source>
        <dbReference type="Proteomes" id="UP000694393"/>
    </source>
</evidence>
<dbReference type="Proteomes" id="UP000694393">
    <property type="component" value="Unplaced"/>
</dbReference>